<keyword evidence="8" id="KW-0560">Oxidoreductase</keyword>
<keyword evidence="14" id="KW-1185">Reference proteome</keyword>
<dbReference type="GO" id="GO:0046872">
    <property type="term" value="F:metal ion binding"/>
    <property type="evidence" value="ECO:0007669"/>
    <property type="project" value="UniProtKB-KW"/>
</dbReference>
<dbReference type="Proteomes" id="UP000681722">
    <property type="component" value="Unassembled WGS sequence"/>
</dbReference>
<evidence type="ECO:0000313" key="12">
    <source>
        <dbReference type="EMBL" id="CAF3750622.1"/>
    </source>
</evidence>
<proteinExistence type="inferred from homology"/>
<organism evidence="11 14">
    <name type="scientific">Didymodactylos carnosus</name>
    <dbReference type="NCBI Taxonomy" id="1234261"/>
    <lineage>
        <taxon>Eukaryota</taxon>
        <taxon>Metazoa</taxon>
        <taxon>Spiralia</taxon>
        <taxon>Gnathifera</taxon>
        <taxon>Rotifera</taxon>
        <taxon>Eurotatoria</taxon>
        <taxon>Bdelloidea</taxon>
        <taxon>Philodinida</taxon>
        <taxon>Philodinidae</taxon>
        <taxon>Didymodactylos</taxon>
    </lineage>
</organism>
<evidence type="ECO:0000256" key="1">
    <source>
        <dbReference type="ARBA" id="ARBA00001936"/>
    </source>
</evidence>
<dbReference type="PANTHER" id="PTHR11822:SF21">
    <property type="entry name" value="ISOCITRATE DEHYDROGENASE [NADP], MITOCHONDRIAL"/>
    <property type="match status" value="1"/>
</dbReference>
<accession>A0A814PVD6</accession>
<dbReference type="GO" id="GO:0006097">
    <property type="term" value="P:glyoxylate cycle"/>
    <property type="evidence" value="ECO:0007669"/>
    <property type="project" value="UniProtKB-KW"/>
</dbReference>
<keyword evidence="5" id="KW-0816">Tricarboxylic acid cycle</keyword>
<keyword evidence="9" id="KW-0464">Manganese</keyword>
<reference evidence="11" key="1">
    <citation type="submission" date="2021-02" db="EMBL/GenBank/DDBJ databases">
        <authorList>
            <person name="Nowell W R."/>
        </authorList>
    </citation>
    <scope>NUCLEOTIDE SEQUENCE</scope>
</reference>
<comment type="cofactor">
    <cofactor evidence="2">
        <name>Mg(2+)</name>
        <dbReference type="ChEBI" id="CHEBI:18420"/>
    </cofactor>
</comment>
<evidence type="ECO:0000313" key="14">
    <source>
        <dbReference type="Proteomes" id="UP000663829"/>
    </source>
</evidence>
<dbReference type="GO" id="GO:0005739">
    <property type="term" value="C:mitochondrion"/>
    <property type="evidence" value="ECO:0007669"/>
    <property type="project" value="TreeGrafter"/>
</dbReference>
<dbReference type="GO" id="GO:0004450">
    <property type="term" value="F:isocitrate dehydrogenase (NADP+) activity"/>
    <property type="evidence" value="ECO:0007669"/>
    <property type="project" value="InterPro"/>
</dbReference>
<dbReference type="GO" id="GO:0006102">
    <property type="term" value="P:isocitrate metabolic process"/>
    <property type="evidence" value="ECO:0007669"/>
    <property type="project" value="InterPro"/>
</dbReference>
<dbReference type="Gene3D" id="3.40.718.10">
    <property type="entry name" value="Isopropylmalate Dehydrogenase"/>
    <property type="match status" value="1"/>
</dbReference>
<evidence type="ECO:0000256" key="3">
    <source>
        <dbReference type="ARBA" id="ARBA00007769"/>
    </source>
</evidence>
<comment type="caution">
    <text evidence="11">The sequence shown here is derived from an EMBL/GenBank/DDBJ whole genome shotgun (WGS) entry which is preliminary data.</text>
</comment>
<dbReference type="GO" id="GO:0006739">
    <property type="term" value="P:NADP+ metabolic process"/>
    <property type="evidence" value="ECO:0007669"/>
    <property type="project" value="TreeGrafter"/>
</dbReference>
<dbReference type="PANTHER" id="PTHR11822">
    <property type="entry name" value="NADP-SPECIFIC ISOCITRATE DEHYDROGENASE"/>
    <property type="match status" value="1"/>
</dbReference>
<dbReference type="Proteomes" id="UP000663829">
    <property type="component" value="Unassembled WGS sequence"/>
</dbReference>
<dbReference type="AlphaFoldDB" id="A0A814PVD6"/>
<sequence length="66" mass="7579">MGLLLVKLLEFSYIDVNCKYYDLGLKNRDDTDDQAMIESAHAIQGYNVKIKCALITPDEERVKVKE</sequence>
<comment type="cofactor">
    <cofactor evidence="1">
        <name>Mn(2+)</name>
        <dbReference type="ChEBI" id="CHEBI:29035"/>
    </cofactor>
</comment>
<evidence type="ECO:0000256" key="5">
    <source>
        <dbReference type="ARBA" id="ARBA00022532"/>
    </source>
</evidence>
<dbReference type="OrthoDB" id="248923at2759"/>
<evidence type="ECO:0008006" key="15">
    <source>
        <dbReference type="Google" id="ProtNLM"/>
    </source>
</evidence>
<evidence type="ECO:0000256" key="2">
    <source>
        <dbReference type="ARBA" id="ARBA00001946"/>
    </source>
</evidence>
<gene>
    <name evidence="11" type="ORF">GPM918_LOCUS19237</name>
    <name evidence="10" type="ORF">OVA965_LOCUS13534</name>
    <name evidence="13" type="ORF">SRO942_LOCUS19236</name>
    <name evidence="12" type="ORF">TMI583_LOCUS13537</name>
</gene>
<dbReference type="EMBL" id="CAJOBC010005776">
    <property type="protein sequence ID" value="CAF3875531.1"/>
    <property type="molecule type" value="Genomic_DNA"/>
</dbReference>
<dbReference type="GO" id="GO:0006099">
    <property type="term" value="P:tricarboxylic acid cycle"/>
    <property type="evidence" value="ECO:0007669"/>
    <property type="project" value="UniProtKB-KW"/>
</dbReference>
<dbReference type="EMBL" id="CAJNOK010005650">
    <property type="protein sequence ID" value="CAF0980009.1"/>
    <property type="molecule type" value="Genomic_DNA"/>
</dbReference>
<evidence type="ECO:0000313" key="13">
    <source>
        <dbReference type="EMBL" id="CAF3875531.1"/>
    </source>
</evidence>
<protein>
    <recommendedName>
        <fullName evidence="15">Isocitrate dehydrogenase</fullName>
    </recommendedName>
</protein>
<name>A0A814PVD6_9BILA</name>
<dbReference type="EMBL" id="CAJNOQ010005775">
    <property type="protein sequence ID" value="CAF1111100.1"/>
    <property type="molecule type" value="Genomic_DNA"/>
</dbReference>
<dbReference type="Proteomes" id="UP000677228">
    <property type="component" value="Unassembled WGS sequence"/>
</dbReference>
<evidence type="ECO:0000256" key="7">
    <source>
        <dbReference type="ARBA" id="ARBA00022842"/>
    </source>
</evidence>
<keyword evidence="7" id="KW-0460">Magnesium</keyword>
<evidence type="ECO:0000256" key="8">
    <source>
        <dbReference type="ARBA" id="ARBA00023002"/>
    </source>
</evidence>
<dbReference type="SUPFAM" id="SSF53659">
    <property type="entry name" value="Isocitrate/Isopropylmalate dehydrogenase-like"/>
    <property type="match status" value="1"/>
</dbReference>
<evidence type="ECO:0000256" key="6">
    <source>
        <dbReference type="ARBA" id="ARBA00022723"/>
    </source>
</evidence>
<keyword evidence="4" id="KW-0329">Glyoxylate bypass</keyword>
<dbReference type="EMBL" id="CAJOBA010005656">
    <property type="protein sequence ID" value="CAF3750622.1"/>
    <property type="molecule type" value="Genomic_DNA"/>
</dbReference>
<dbReference type="Proteomes" id="UP000682733">
    <property type="component" value="Unassembled WGS sequence"/>
</dbReference>
<comment type="similarity">
    <text evidence="3">Belongs to the isocitrate and isopropylmalate dehydrogenases family.</text>
</comment>
<evidence type="ECO:0000256" key="4">
    <source>
        <dbReference type="ARBA" id="ARBA00022435"/>
    </source>
</evidence>
<evidence type="ECO:0000313" key="11">
    <source>
        <dbReference type="EMBL" id="CAF1111100.1"/>
    </source>
</evidence>
<keyword evidence="6" id="KW-0479">Metal-binding</keyword>
<evidence type="ECO:0000256" key="9">
    <source>
        <dbReference type="ARBA" id="ARBA00023211"/>
    </source>
</evidence>
<evidence type="ECO:0000313" key="10">
    <source>
        <dbReference type="EMBL" id="CAF0980009.1"/>
    </source>
</evidence>
<dbReference type="InterPro" id="IPR004790">
    <property type="entry name" value="Isocitrate_DH_NADP"/>
</dbReference>